<feature type="transmembrane region" description="Helical" evidence="8">
    <location>
        <begin position="178"/>
        <end position="204"/>
    </location>
</feature>
<feature type="transmembrane region" description="Helical" evidence="8">
    <location>
        <begin position="41"/>
        <end position="65"/>
    </location>
</feature>
<evidence type="ECO:0000256" key="8">
    <source>
        <dbReference type="SAM" id="Phobius"/>
    </source>
</evidence>
<dbReference type="Proteomes" id="UP000507470">
    <property type="component" value="Unassembled WGS sequence"/>
</dbReference>
<evidence type="ECO:0000256" key="5">
    <source>
        <dbReference type="ARBA" id="ARBA00023136"/>
    </source>
</evidence>
<evidence type="ECO:0000259" key="9">
    <source>
        <dbReference type="PROSITE" id="PS50262"/>
    </source>
</evidence>
<feature type="transmembrane region" description="Helical" evidence="8">
    <location>
        <begin position="142"/>
        <end position="166"/>
    </location>
</feature>
<dbReference type="InterPro" id="IPR000276">
    <property type="entry name" value="GPCR_Rhodpsn"/>
</dbReference>
<organism evidence="10 11">
    <name type="scientific">Mytilus coruscus</name>
    <name type="common">Sea mussel</name>
    <dbReference type="NCBI Taxonomy" id="42192"/>
    <lineage>
        <taxon>Eukaryota</taxon>
        <taxon>Metazoa</taxon>
        <taxon>Spiralia</taxon>
        <taxon>Lophotrochozoa</taxon>
        <taxon>Mollusca</taxon>
        <taxon>Bivalvia</taxon>
        <taxon>Autobranchia</taxon>
        <taxon>Pteriomorphia</taxon>
        <taxon>Mytilida</taxon>
        <taxon>Mytiloidea</taxon>
        <taxon>Mytilidae</taxon>
        <taxon>Mytilinae</taxon>
        <taxon>Mytilus</taxon>
    </lineage>
</organism>
<feature type="transmembrane region" description="Helical" evidence="8">
    <location>
        <begin position="85"/>
        <end position="111"/>
    </location>
</feature>
<keyword evidence="7" id="KW-0807">Transducer</keyword>
<name>A0A6J8APC4_MYTCO</name>
<dbReference type="PRINTS" id="PR00237">
    <property type="entry name" value="GPCRRHODOPSN"/>
</dbReference>
<dbReference type="EMBL" id="CACVKT020001767">
    <property type="protein sequence ID" value="CAC5371606.1"/>
    <property type="molecule type" value="Genomic_DNA"/>
</dbReference>
<dbReference type="SUPFAM" id="SSF81321">
    <property type="entry name" value="Family A G protein-coupled receptor-like"/>
    <property type="match status" value="1"/>
</dbReference>
<evidence type="ECO:0000256" key="1">
    <source>
        <dbReference type="ARBA" id="ARBA00004141"/>
    </source>
</evidence>
<feature type="transmembrane region" description="Helical" evidence="8">
    <location>
        <begin position="18"/>
        <end position="34"/>
    </location>
</feature>
<keyword evidence="6" id="KW-0675">Receptor</keyword>
<comment type="subcellular location">
    <subcellularLocation>
        <location evidence="1">Membrane</location>
        <topology evidence="1">Multi-pass membrane protein</topology>
    </subcellularLocation>
</comment>
<gene>
    <name evidence="10" type="ORF">MCOR_10004</name>
</gene>
<feature type="domain" description="G-protein coupled receptors family 1 profile" evidence="9">
    <location>
        <begin position="1"/>
        <end position="199"/>
    </location>
</feature>
<evidence type="ECO:0000256" key="6">
    <source>
        <dbReference type="ARBA" id="ARBA00023170"/>
    </source>
</evidence>
<evidence type="ECO:0000313" key="10">
    <source>
        <dbReference type="EMBL" id="CAC5371606.1"/>
    </source>
</evidence>
<keyword evidence="3 8" id="KW-1133">Transmembrane helix</keyword>
<evidence type="ECO:0000256" key="4">
    <source>
        <dbReference type="ARBA" id="ARBA00023040"/>
    </source>
</evidence>
<reference evidence="10 11" key="1">
    <citation type="submission" date="2020-06" db="EMBL/GenBank/DDBJ databases">
        <authorList>
            <person name="Li R."/>
            <person name="Bekaert M."/>
        </authorList>
    </citation>
    <scope>NUCLEOTIDE SEQUENCE [LARGE SCALE GENOMIC DNA]</scope>
    <source>
        <strain evidence="11">wild</strain>
    </source>
</reference>
<dbReference type="Pfam" id="PF00001">
    <property type="entry name" value="7tm_1"/>
    <property type="match status" value="1"/>
</dbReference>
<dbReference type="PANTHER" id="PTHR24240">
    <property type="entry name" value="OPSIN"/>
    <property type="match status" value="1"/>
</dbReference>
<evidence type="ECO:0000256" key="3">
    <source>
        <dbReference type="ARBA" id="ARBA00022989"/>
    </source>
</evidence>
<evidence type="ECO:0000313" key="11">
    <source>
        <dbReference type="Proteomes" id="UP000507470"/>
    </source>
</evidence>
<dbReference type="GO" id="GO:0016020">
    <property type="term" value="C:membrane"/>
    <property type="evidence" value="ECO:0007669"/>
    <property type="project" value="UniProtKB-SubCell"/>
</dbReference>
<evidence type="ECO:0000256" key="2">
    <source>
        <dbReference type="ARBA" id="ARBA00022692"/>
    </source>
</evidence>
<dbReference type="GO" id="GO:0004930">
    <property type="term" value="F:G protein-coupled receptor activity"/>
    <property type="evidence" value="ECO:0007669"/>
    <property type="project" value="UniProtKB-KW"/>
</dbReference>
<sequence>MSNVTDVYLPNEGMLTDAEYVCLGGYLVVLEYYLMKPRTKYMILVAIWSHSLLHTTAPLFGWSSYKQEAFGTSCSIDWTGNSASVITYNSIITLTCYGIHLFIFSYCYYFVIIELKAVASSPLNDQIISVEKVRWYHRVSTSLAVTMTSLSMVAVFLIAWTPYAIVSIYSMFSNGLPVWMLVIPTMLAKSSTLLNPTVCALLSIKFRKAAMRLFSRKNKVQPIVNACQLQEMKHSSSSSGVRISEQGQNERIHYRGNLAHNDVFIGDMTISLPLDHNIV</sequence>
<keyword evidence="11" id="KW-1185">Reference proteome</keyword>
<protein>
    <recommendedName>
        <fullName evidence="9">G-protein coupled receptors family 1 profile domain-containing protein</fullName>
    </recommendedName>
</protein>
<dbReference type="OrthoDB" id="6092614at2759"/>
<keyword evidence="4" id="KW-0297">G-protein coupled receptor</keyword>
<dbReference type="Gene3D" id="1.20.1070.10">
    <property type="entry name" value="Rhodopsin 7-helix transmembrane proteins"/>
    <property type="match status" value="1"/>
</dbReference>
<dbReference type="PROSITE" id="PS50262">
    <property type="entry name" value="G_PROTEIN_RECEP_F1_2"/>
    <property type="match status" value="1"/>
</dbReference>
<proteinExistence type="predicted"/>
<evidence type="ECO:0000256" key="7">
    <source>
        <dbReference type="ARBA" id="ARBA00023224"/>
    </source>
</evidence>
<dbReference type="InterPro" id="IPR050125">
    <property type="entry name" value="GPCR_opsins"/>
</dbReference>
<keyword evidence="2 8" id="KW-0812">Transmembrane</keyword>
<accession>A0A6J8APC4</accession>
<dbReference type="AlphaFoldDB" id="A0A6J8APC4"/>
<keyword evidence="5 8" id="KW-0472">Membrane</keyword>
<dbReference type="InterPro" id="IPR017452">
    <property type="entry name" value="GPCR_Rhodpsn_7TM"/>
</dbReference>